<keyword evidence="8" id="KW-1185">Reference proteome</keyword>
<dbReference type="Pfam" id="PF19308">
    <property type="entry name" value="CRISPR_Cas6_N"/>
    <property type="match status" value="1"/>
</dbReference>
<keyword evidence="1" id="KW-0540">Nuclease</keyword>
<organism evidence="7 8">
    <name type="scientific">Lyngbya confervoides BDU141951</name>
    <dbReference type="NCBI Taxonomy" id="1574623"/>
    <lineage>
        <taxon>Bacteria</taxon>
        <taxon>Bacillati</taxon>
        <taxon>Cyanobacteriota</taxon>
        <taxon>Cyanophyceae</taxon>
        <taxon>Oscillatoriophycideae</taxon>
        <taxon>Oscillatoriales</taxon>
        <taxon>Microcoleaceae</taxon>
        <taxon>Lyngbya</taxon>
    </lineage>
</organism>
<dbReference type="GO" id="GO:0004519">
    <property type="term" value="F:endonuclease activity"/>
    <property type="evidence" value="ECO:0007669"/>
    <property type="project" value="UniProtKB-KW"/>
</dbReference>
<reference evidence="7 8" key="1">
    <citation type="journal article" date="2015" name="Genome Announc.">
        <title>Draft Genome Sequence of Filamentous Marine Cyanobacterium Lyngbya confervoides Strain BDU141951.</title>
        <authorList>
            <person name="Chandrababunaidu M.M."/>
            <person name="Sen D."/>
            <person name="Tripathy S."/>
        </authorList>
    </citation>
    <scope>NUCLEOTIDE SEQUENCE [LARGE SCALE GENOMIC DNA]</scope>
    <source>
        <strain evidence="7 8">BDU141951</strain>
    </source>
</reference>
<sequence length="378" mass="43008">MIPQAPQILATQKSALKWPPNSQLVGLRLTLQPNQADSLSVQYAVGLHAWLLNQVKQDDPALATKMHDNQTEKSFSISRFHSLTFDRTQSLTISPSHTYEWQINGFSSPFVQWLSHWVKRQPKRLHLYQQTWQIKAIAIALTATTYSTLWSRRQTQSISLSFLSPTSFRRHGHHIPLPNPPHLLASYLRRWNQFAPRTFDPAPFLDWVDQHVMISRHELKTTRTTAGKQGLFTGFLGNIELVLDASAQQKPDFVRLFYALCRLAPYCGTGHKTTHGLGYTRLGWSKAWMDHLPAVAETALAERIQSLSDFFLSQKKRQGGDRGRKSAELWATVYARHERGESLVAIAQELEIPYQSVKTYSKLANRALQSGGASYPHD</sequence>
<dbReference type="InterPro" id="IPR045648">
    <property type="entry name" value="CRISPR-assoc_Cas6-like_N"/>
</dbReference>
<dbReference type="RefSeq" id="WP_166282724.1">
    <property type="nucleotide sequence ID" value="NZ_JTHE03000077.1"/>
</dbReference>
<protein>
    <submittedName>
        <fullName evidence="7">CRISPR-associated endoribonuclease Cas6</fullName>
    </submittedName>
</protein>
<dbReference type="InterPro" id="IPR019267">
    <property type="entry name" value="CRISPR-assoc_Cas6_C"/>
</dbReference>
<evidence type="ECO:0000256" key="1">
    <source>
        <dbReference type="ARBA" id="ARBA00022722"/>
    </source>
</evidence>
<keyword evidence="4" id="KW-0051">Antiviral defense</keyword>
<dbReference type="InterPro" id="IPR045747">
    <property type="entry name" value="CRISPR-assoc_prot_Cas6_N_sf"/>
</dbReference>
<dbReference type="EMBL" id="JTHE03000077">
    <property type="protein sequence ID" value="MCM1983754.1"/>
    <property type="molecule type" value="Genomic_DNA"/>
</dbReference>
<gene>
    <name evidence="7" type="primary">cas6</name>
    <name evidence="7" type="ORF">QQ91_0013090</name>
</gene>
<evidence type="ECO:0000256" key="2">
    <source>
        <dbReference type="ARBA" id="ARBA00022759"/>
    </source>
</evidence>
<dbReference type="NCBIfam" id="TIGR01877">
    <property type="entry name" value="cas_cas6"/>
    <property type="match status" value="1"/>
</dbReference>
<evidence type="ECO:0000256" key="3">
    <source>
        <dbReference type="ARBA" id="ARBA00022801"/>
    </source>
</evidence>
<dbReference type="InterPro" id="IPR010156">
    <property type="entry name" value="CRISPR-assoc_prot_Cas6"/>
</dbReference>
<dbReference type="GO" id="GO:0016787">
    <property type="term" value="F:hydrolase activity"/>
    <property type="evidence" value="ECO:0007669"/>
    <property type="project" value="UniProtKB-KW"/>
</dbReference>
<proteinExistence type="predicted"/>
<feature type="domain" description="CRISPR-associated protein Cas6 C-terminal" evidence="5">
    <location>
        <begin position="160"/>
        <end position="279"/>
    </location>
</feature>
<keyword evidence="2" id="KW-0255">Endonuclease</keyword>
<dbReference type="Gene3D" id="3.30.70.1900">
    <property type="match status" value="1"/>
</dbReference>
<name>A0ABD4T517_9CYAN</name>
<dbReference type="GO" id="GO:0051607">
    <property type="term" value="P:defense response to virus"/>
    <property type="evidence" value="ECO:0007669"/>
    <property type="project" value="UniProtKB-KW"/>
</dbReference>
<evidence type="ECO:0000313" key="8">
    <source>
        <dbReference type="Proteomes" id="UP000031561"/>
    </source>
</evidence>
<keyword evidence="3" id="KW-0378">Hydrolase</keyword>
<comment type="caution">
    <text evidence="7">The sequence shown here is derived from an EMBL/GenBank/DDBJ whole genome shotgun (WGS) entry which is preliminary data.</text>
</comment>
<dbReference type="AlphaFoldDB" id="A0ABD4T517"/>
<evidence type="ECO:0000259" key="5">
    <source>
        <dbReference type="Pfam" id="PF10040"/>
    </source>
</evidence>
<accession>A0ABD4T517</accession>
<evidence type="ECO:0000259" key="6">
    <source>
        <dbReference type="Pfam" id="PF19308"/>
    </source>
</evidence>
<evidence type="ECO:0000256" key="4">
    <source>
        <dbReference type="ARBA" id="ARBA00023118"/>
    </source>
</evidence>
<dbReference type="CDD" id="cd21141">
    <property type="entry name" value="Cas6_III-like"/>
    <property type="match status" value="1"/>
</dbReference>
<dbReference type="Proteomes" id="UP000031561">
    <property type="component" value="Unassembled WGS sequence"/>
</dbReference>
<feature type="domain" description="CRISPR-associated protein Cas6-like N-terminal" evidence="6">
    <location>
        <begin position="29"/>
        <end position="86"/>
    </location>
</feature>
<evidence type="ECO:0000313" key="7">
    <source>
        <dbReference type="EMBL" id="MCM1983754.1"/>
    </source>
</evidence>
<dbReference type="Gene3D" id="3.30.70.1890">
    <property type="match status" value="1"/>
</dbReference>
<dbReference type="Pfam" id="PF10040">
    <property type="entry name" value="CRISPR_Cas6"/>
    <property type="match status" value="1"/>
</dbReference>